<dbReference type="SUPFAM" id="SSF52172">
    <property type="entry name" value="CheY-like"/>
    <property type="match status" value="1"/>
</dbReference>
<evidence type="ECO:0000313" key="4">
    <source>
        <dbReference type="EMBL" id="OGC56219.1"/>
    </source>
</evidence>
<dbReference type="SMART" id="SM00448">
    <property type="entry name" value="REC"/>
    <property type="match status" value="1"/>
</dbReference>
<dbReference type="Proteomes" id="UP000177763">
    <property type="component" value="Unassembled WGS sequence"/>
</dbReference>
<evidence type="ECO:0000256" key="2">
    <source>
        <dbReference type="PROSITE-ProRule" id="PRU00169"/>
    </source>
</evidence>
<evidence type="ECO:0000313" key="5">
    <source>
        <dbReference type="Proteomes" id="UP000177763"/>
    </source>
</evidence>
<gene>
    <name evidence="4" type="ORF">A3H26_02825</name>
</gene>
<dbReference type="EMBL" id="MEVN01000044">
    <property type="protein sequence ID" value="OGC56219.1"/>
    <property type="molecule type" value="Genomic_DNA"/>
</dbReference>
<dbReference type="InterPro" id="IPR050595">
    <property type="entry name" value="Bact_response_regulator"/>
</dbReference>
<accession>A0A1F4VGF1</accession>
<dbReference type="AlphaFoldDB" id="A0A1F4VGF1"/>
<dbReference type="STRING" id="1802630.A3H26_02825"/>
<sequence>MQKILIVEDEVDIRVVYAEMLRNSGYEVEEVGDGEEGLAKLKSSNWDLVFLDIMLPKKDGLEVLESIVSDPILKLRPIILLSNLERESIVKKCLKLGARDYLVKSNINPEQVVETARKYLTTNPQQDESA</sequence>
<proteinExistence type="predicted"/>
<keyword evidence="1 2" id="KW-0597">Phosphoprotein</keyword>
<dbReference type="CDD" id="cd00156">
    <property type="entry name" value="REC"/>
    <property type="match status" value="1"/>
</dbReference>
<comment type="caution">
    <text evidence="4">The sequence shown here is derived from an EMBL/GenBank/DDBJ whole genome shotgun (WGS) entry which is preliminary data.</text>
</comment>
<reference evidence="4 5" key="1">
    <citation type="journal article" date="2016" name="Nat. Commun.">
        <title>Thousands of microbial genomes shed light on interconnected biogeochemical processes in an aquifer system.</title>
        <authorList>
            <person name="Anantharaman K."/>
            <person name="Brown C.T."/>
            <person name="Hug L.A."/>
            <person name="Sharon I."/>
            <person name="Castelle C.J."/>
            <person name="Probst A.J."/>
            <person name="Thomas B.C."/>
            <person name="Singh A."/>
            <person name="Wilkins M.J."/>
            <person name="Karaoz U."/>
            <person name="Brodie E.L."/>
            <person name="Williams K.H."/>
            <person name="Hubbard S.S."/>
            <person name="Banfield J.F."/>
        </authorList>
    </citation>
    <scope>NUCLEOTIDE SEQUENCE [LARGE SCALE GENOMIC DNA]</scope>
</reference>
<evidence type="ECO:0000256" key="1">
    <source>
        <dbReference type="ARBA" id="ARBA00022553"/>
    </source>
</evidence>
<feature type="domain" description="Response regulatory" evidence="3">
    <location>
        <begin position="3"/>
        <end position="119"/>
    </location>
</feature>
<dbReference type="PROSITE" id="PS50110">
    <property type="entry name" value="RESPONSE_REGULATORY"/>
    <property type="match status" value="1"/>
</dbReference>
<dbReference type="GO" id="GO:0000160">
    <property type="term" value="P:phosphorelay signal transduction system"/>
    <property type="evidence" value="ECO:0007669"/>
    <property type="project" value="InterPro"/>
</dbReference>
<dbReference type="Pfam" id="PF00072">
    <property type="entry name" value="Response_reg"/>
    <property type="match status" value="1"/>
</dbReference>
<organism evidence="4 5">
    <name type="scientific">candidate division WWE3 bacterium RIFCSPLOWO2_12_FULL_36_10</name>
    <dbReference type="NCBI Taxonomy" id="1802630"/>
    <lineage>
        <taxon>Bacteria</taxon>
        <taxon>Katanobacteria</taxon>
    </lineage>
</organism>
<dbReference type="Gene3D" id="3.40.50.2300">
    <property type="match status" value="1"/>
</dbReference>
<evidence type="ECO:0000259" key="3">
    <source>
        <dbReference type="PROSITE" id="PS50110"/>
    </source>
</evidence>
<dbReference type="InterPro" id="IPR011006">
    <property type="entry name" value="CheY-like_superfamily"/>
</dbReference>
<name>A0A1F4VGF1_UNCKA</name>
<feature type="modified residue" description="4-aspartylphosphate" evidence="2">
    <location>
        <position position="52"/>
    </location>
</feature>
<protein>
    <recommendedName>
        <fullName evidence="3">Response regulatory domain-containing protein</fullName>
    </recommendedName>
</protein>
<dbReference type="InterPro" id="IPR001789">
    <property type="entry name" value="Sig_transdc_resp-reg_receiver"/>
</dbReference>
<dbReference type="PANTHER" id="PTHR44591:SF3">
    <property type="entry name" value="RESPONSE REGULATORY DOMAIN-CONTAINING PROTEIN"/>
    <property type="match status" value="1"/>
</dbReference>
<dbReference type="PANTHER" id="PTHR44591">
    <property type="entry name" value="STRESS RESPONSE REGULATOR PROTEIN 1"/>
    <property type="match status" value="1"/>
</dbReference>